<organism evidence="2 3">
    <name type="scientific">Solirubrobacter phytolaccae</name>
    <dbReference type="NCBI Taxonomy" id="1404360"/>
    <lineage>
        <taxon>Bacteria</taxon>
        <taxon>Bacillati</taxon>
        <taxon>Actinomycetota</taxon>
        <taxon>Thermoleophilia</taxon>
        <taxon>Solirubrobacterales</taxon>
        <taxon>Solirubrobacteraceae</taxon>
        <taxon>Solirubrobacter</taxon>
    </lineage>
</organism>
<evidence type="ECO:0000313" key="2">
    <source>
        <dbReference type="EMBL" id="MDA0182287.1"/>
    </source>
</evidence>
<dbReference type="InterPro" id="IPR015001">
    <property type="entry name" value="DUF1850"/>
</dbReference>
<keyword evidence="3" id="KW-1185">Reference proteome</keyword>
<dbReference type="EMBL" id="JAPDDP010000033">
    <property type="protein sequence ID" value="MDA0182287.1"/>
    <property type="molecule type" value="Genomic_DNA"/>
</dbReference>
<accession>A0A9X3NCJ6</accession>
<keyword evidence="1" id="KW-0732">Signal</keyword>
<feature type="signal peptide" evidence="1">
    <location>
        <begin position="1"/>
        <end position="20"/>
    </location>
</feature>
<proteinExistence type="predicted"/>
<protein>
    <submittedName>
        <fullName evidence="2">DUF1850 domain-containing protein</fullName>
    </submittedName>
</protein>
<reference evidence="2" key="1">
    <citation type="submission" date="2022-10" db="EMBL/GenBank/DDBJ databases">
        <title>The WGS of Solirubrobacter phytolaccae KCTC 29190.</title>
        <authorList>
            <person name="Jiang Z."/>
        </authorList>
    </citation>
    <scope>NUCLEOTIDE SEQUENCE</scope>
    <source>
        <strain evidence="2">KCTC 29190</strain>
    </source>
</reference>
<feature type="chain" id="PRO_5040993443" evidence="1">
    <location>
        <begin position="21"/>
        <end position="150"/>
    </location>
</feature>
<dbReference type="AlphaFoldDB" id="A0A9X3NCJ6"/>
<dbReference type="Pfam" id="PF08905">
    <property type="entry name" value="DUF1850"/>
    <property type="match status" value="1"/>
</dbReference>
<evidence type="ECO:0000313" key="3">
    <source>
        <dbReference type="Proteomes" id="UP001147653"/>
    </source>
</evidence>
<sequence length="150" mass="15743">MSAGATILARGALVGAALVAAGCGAGPAVVARDGAGHEVASAALPASGEFALTYRHSVYKTAAEERFRATDGGFVLDSIASRDGRVLDYYELDGARTREGALWVLRPDRPARFETMPLAATRRGQRTLVAGTRHVPLYGGPVHLKLVVEQ</sequence>
<comment type="caution">
    <text evidence="2">The sequence shown here is derived from an EMBL/GenBank/DDBJ whole genome shotgun (WGS) entry which is preliminary data.</text>
</comment>
<evidence type="ECO:0000256" key="1">
    <source>
        <dbReference type="SAM" id="SignalP"/>
    </source>
</evidence>
<dbReference type="Proteomes" id="UP001147653">
    <property type="component" value="Unassembled WGS sequence"/>
</dbReference>
<gene>
    <name evidence="2" type="ORF">OJ997_18415</name>
</gene>
<name>A0A9X3NCJ6_9ACTN</name>
<dbReference type="RefSeq" id="WP_270026650.1">
    <property type="nucleotide sequence ID" value="NZ_JAPDDP010000033.1"/>
</dbReference>